<evidence type="ECO:0000256" key="1">
    <source>
        <dbReference type="ARBA" id="ARBA00004604"/>
    </source>
</evidence>
<evidence type="ECO:0000313" key="10">
    <source>
        <dbReference type="Proteomes" id="UP000654918"/>
    </source>
</evidence>
<reference evidence="9" key="1">
    <citation type="journal article" date="2020" name="Phytopathology">
        <title>Genome Sequence Resources of Colletotrichum truncatum, C. plurivorum, C. musicola, and C. sojae: Four Species Pathogenic to Soybean (Glycine max).</title>
        <authorList>
            <person name="Rogerio F."/>
            <person name="Boufleur T.R."/>
            <person name="Ciampi-Guillardi M."/>
            <person name="Sukno S.A."/>
            <person name="Thon M.R."/>
            <person name="Massola Junior N.S."/>
            <person name="Baroncelli R."/>
        </authorList>
    </citation>
    <scope>NUCLEOTIDE SEQUENCE</scope>
    <source>
        <strain evidence="9">LFN00145</strain>
    </source>
</reference>
<comment type="similarity">
    <text evidence="6">Belongs to the WD repeat UTP18 family.</text>
</comment>
<dbReference type="InterPro" id="IPR001680">
    <property type="entry name" value="WD40_rpt"/>
</dbReference>
<feature type="repeat" description="WD" evidence="7">
    <location>
        <begin position="565"/>
        <end position="593"/>
    </location>
</feature>
<accession>A0A8H6U5X9</accession>
<evidence type="ECO:0000256" key="6">
    <source>
        <dbReference type="ARBA" id="ARBA00025767"/>
    </source>
</evidence>
<protein>
    <submittedName>
        <fullName evidence="9">U3 small nucleolar RNA-associated protein</fullName>
    </submittedName>
</protein>
<dbReference type="EMBL" id="WIGO01000004">
    <property type="protein sequence ID" value="KAF6841140.1"/>
    <property type="molecule type" value="Genomic_DNA"/>
</dbReference>
<gene>
    <name evidence="9" type="ORF">CPLU01_00701</name>
</gene>
<dbReference type="PROSITE" id="PS50294">
    <property type="entry name" value="WD_REPEATS_REGION"/>
    <property type="match status" value="1"/>
</dbReference>
<keyword evidence="4" id="KW-0677">Repeat</keyword>
<dbReference type="InterPro" id="IPR015943">
    <property type="entry name" value="WD40/YVTN_repeat-like_dom_sf"/>
</dbReference>
<dbReference type="InterPro" id="IPR045161">
    <property type="entry name" value="Utp18"/>
</dbReference>
<dbReference type="Proteomes" id="UP000654918">
    <property type="component" value="Unassembled WGS sequence"/>
</dbReference>
<dbReference type="SMART" id="SM00320">
    <property type="entry name" value="WD40"/>
    <property type="match status" value="4"/>
</dbReference>
<evidence type="ECO:0000256" key="2">
    <source>
        <dbReference type="ARBA" id="ARBA00022552"/>
    </source>
</evidence>
<feature type="compositionally biased region" description="Low complexity" evidence="8">
    <location>
        <begin position="199"/>
        <end position="208"/>
    </location>
</feature>
<feature type="compositionally biased region" description="Basic and acidic residues" evidence="8">
    <location>
        <begin position="1"/>
        <end position="12"/>
    </location>
</feature>
<evidence type="ECO:0000256" key="4">
    <source>
        <dbReference type="ARBA" id="ARBA00022737"/>
    </source>
</evidence>
<evidence type="ECO:0000256" key="5">
    <source>
        <dbReference type="ARBA" id="ARBA00023242"/>
    </source>
</evidence>
<dbReference type="Pfam" id="PF00400">
    <property type="entry name" value="WD40"/>
    <property type="match status" value="1"/>
</dbReference>
<dbReference type="PROSITE" id="PS50082">
    <property type="entry name" value="WD_REPEATS_2"/>
    <property type="match status" value="1"/>
</dbReference>
<dbReference type="Gene3D" id="2.130.10.10">
    <property type="entry name" value="YVTN repeat-like/Quinoprotein amine dehydrogenase"/>
    <property type="match status" value="1"/>
</dbReference>
<keyword evidence="10" id="KW-1185">Reference proteome</keyword>
<sequence>MATEQPFEKFSDEEVSSSEESEQSELEEETPRQRKAKPVFDDKDSDEEELERLVLGGKADFREQLFRDDIFGDIERLEKESKQQLVKQDDTTQEDIADQDLFILDTDVSKGSKAGAAAKQDAAPDADAVAWVDSDDERLTVSLANTTRLRKLRISEGEDVVSGSEYSRRLRQQFVRLNPLPKWAQEPEGRPAKRRRRSSAAASDSSASSDDEEGSDTELSAAPLEKFLRDVHRLAGKDSTGRTRLRPETIDIQRTREIPNTHKAPVNNLSFHPKYPVLLSSSTASVLFLHHLNPTAHPTPNPLLTSVQAKGVDVRRAEFLHPVGDEIFFAGRRKYFHSWNLESGNVQKTSKIQGHRLEHKSMEHFKLSPCGRYMGIIASSRKGGGIVNIISVGSRQWIAAARLDSRHGIADFCWWRTGDGLSILGKDGSVGEYSMEERKFLSVWRDEGCVGGIVIALGGHGGPEQLGGDRWVAVGSNSGIANIYDRDETLVKTSKDGEVSFVERPEPTRVLEQLVTPITVITFSPDGQLMAFGSQSKKDALRLVHLPTCTVYRNWPTAQTPLGRITAVAFGRQSDLLAVGNDSGQIRMWEIRS</sequence>
<evidence type="ECO:0000256" key="3">
    <source>
        <dbReference type="ARBA" id="ARBA00022574"/>
    </source>
</evidence>
<dbReference type="PANTHER" id="PTHR18359">
    <property type="entry name" value="WD-REPEAT PROTEIN-RELATED"/>
    <property type="match status" value="1"/>
</dbReference>
<evidence type="ECO:0000256" key="7">
    <source>
        <dbReference type="PROSITE-ProRule" id="PRU00221"/>
    </source>
</evidence>
<comment type="caution">
    <text evidence="9">The sequence shown here is derived from an EMBL/GenBank/DDBJ whole genome shotgun (WGS) entry which is preliminary data.</text>
</comment>
<feature type="region of interest" description="Disordered" evidence="8">
    <location>
        <begin position="181"/>
        <end position="218"/>
    </location>
</feature>
<feature type="compositionally biased region" description="Acidic residues" evidence="8">
    <location>
        <begin position="13"/>
        <end position="28"/>
    </location>
</feature>
<keyword evidence="2" id="KW-0698">rRNA processing</keyword>
<dbReference type="GO" id="GO:0032040">
    <property type="term" value="C:small-subunit processome"/>
    <property type="evidence" value="ECO:0007669"/>
    <property type="project" value="TreeGrafter"/>
</dbReference>
<keyword evidence="5" id="KW-0539">Nucleus</keyword>
<organism evidence="9 10">
    <name type="scientific">Colletotrichum plurivorum</name>
    <dbReference type="NCBI Taxonomy" id="2175906"/>
    <lineage>
        <taxon>Eukaryota</taxon>
        <taxon>Fungi</taxon>
        <taxon>Dikarya</taxon>
        <taxon>Ascomycota</taxon>
        <taxon>Pezizomycotina</taxon>
        <taxon>Sordariomycetes</taxon>
        <taxon>Hypocreomycetidae</taxon>
        <taxon>Glomerellales</taxon>
        <taxon>Glomerellaceae</taxon>
        <taxon>Colletotrichum</taxon>
        <taxon>Colletotrichum orchidearum species complex</taxon>
    </lineage>
</organism>
<name>A0A8H6U5X9_9PEZI</name>
<dbReference type="GO" id="GO:0034388">
    <property type="term" value="C:Pwp2p-containing subcomplex of 90S preribosome"/>
    <property type="evidence" value="ECO:0007669"/>
    <property type="project" value="TreeGrafter"/>
</dbReference>
<dbReference type="FunFam" id="2.130.10.10:FF:000549">
    <property type="entry name" value="Small nucleolar ribonucleoprotein complex subunit"/>
    <property type="match status" value="1"/>
</dbReference>
<comment type="subcellular location">
    <subcellularLocation>
        <location evidence="1">Nucleus</location>
        <location evidence="1">Nucleolus</location>
    </subcellularLocation>
</comment>
<dbReference type="GO" id="GO:0006364">
    <property type="term" value="P:rRNA processing"/>
    <property type="evidence" value="ECO:0007669"/>
    <property type="project" value="UniProtKB-KW"/>
</dbReference>
<dbReference type="PANTHER" id="PTHR18359:SF0">
    <property type="entry name" value="U3 SMALL NUCLEOLAR RNA-ASSOCIATED PROTEIN 18 HOMOLOG"/>
    <property type="match status" value="1"/>
</dbReference>
<dbReference type="InterPro" id="IPR036322">
    <property type="entry name" value="WD40_repeat_dom_sf"/>
</dbReference>
<dbReference type="AlphaFoldDB" id="A0A8H6U5X9"/>
<proteinExistence type="inferred from homology"/>
<feature type="region of interest" description="Disordered" evidence="8">
    <location>
        <begin position="1"/>
        <end position="49"/>
    </location>
</feature>
<keyword evidence="3 7" id="KW-0853">WD repeat</keyword>
<evidence type="ECO:0000256" key="8">
    <source>
        <dbReference type="SAM" id="MobiDB-lite"/>
    </source>
</evidence>
<evidence type="ECO:0000313" key="9">
    <source>
        <dbReference type="EMBL" id="KAF6841140.1"/>
    </source>
</evidence>
<dbReference type="SUPFAM" id="SSF50978">
    <property type="entry name" value="WD40 repeat-like"/>
    <property type="match status" value="1"/>
</dbReference>